<evidence type="ECO:0000256" key="7">
    <source>
        <dbReference type="SAM" id="SignalP"/>
    </source>
</evidence>
<evidence type="ECO:0000256" key="1">
    <source>
        <dbReference type="ARBA" id="ARBA00004141"/>
    </source>
</evidence>
<dbReference type="SUPFAM" id="SSF103473">
    <property type="entry name" value="MFS general substrate transporter"/>
    <property type="match status" value="1"/>
</dbReference>
<evidence type="ECO:0000256" key="4">
    <source>
        <dbReference type="ARBA" id="ARBA00022989"/>
    </source>
</evidence>
<dbReference type="AlphaFoldDB" id="A0A2D3V2R7"/>
<sequence>MLRKSPTGTWLPAFVPQSTFTLSFLLIICSVEQSTTGGYDGSMLNGLNILPSYTDYFELTPATTGLNTSSVFLGSIFGSLISGIATDRLGRRPAIFWGSMITFIGIILQGAAQHIGSHVLCWALEAQYLERQAVSTSRSPSPQGTVRGA</sequence>
<protein>
    <recommendedName>
        <fullName evidence="8">Major facilitator superfamily (MFS) profile domain-containing protein</fullName>
    </recommendedName>
</protein>
<evidence type="ECO:0000256" key="2">
    <source>
        <dbReference type="ARBA" id="ARBA00010992"/>
    </source>
</evidence>
<reference evidence="9 10" key="1">
    <citation type="submission" date="2016-03" db="EMBL/GenBank/DDBJ databases">
        <authorList>
            <person name="Ploux O."/>
        </authorList>
    </citation>
    <scope>NUCLEOTIDE SEQUENCE [LARGE SCALE GENOMIC DNA]</scope>
    <source>
        <strain evidence="9 10">URUG2</strain>
    </source>
</reference>
<dbReference type="InterPro" id="IPR005828">
    <property type="entry name" value="MFS_sugar_transport-like"/>
</dbReference>
<dbReference type="PANTHER" id="PTHR48022">
    <property type="entry name" value="PLASTIDIC GLUCOSE TRANSPORTER 4"/>
    <property type="match status" value="1"/>
</dbReference>
<dbReference type="Pfam" id="PF00083">
    <property type="entry name" value="Sugar_tr"/>
    <property type="match status" value="1"/>
</dbReference>
<keyword evidence="4 6" id="KW-1133">Transmembrane helix</keyword>
<evidence type="ECO:0000256" key="5">
    <source>
        <dbReference type="ARBA" id="ARBA00023136"/>
    </source>
</evidence>
<keyword evidence="10" id="KW-1185">Reference proteome</keyword>
<dbReference type="InterPro" id="IPR036259">
    <property type="entry name" value="MFS_trans_sf"/>
</dbReference>
<proteinExistence type="inferred from homology"/>
<evidence type="ECO:0000313" key="9">
    <source>
        <dbReference type="EMBL" id="CZT19760.1"/>
    </source>
</evidence>
<feature type="chain" id="PRO_5013864518" description="Major facilitator superfamily (MFS) profile domain-containing protein" evidence="7">
    <location>
        <begin position="38"/>
        <end position="149"/>
    </location>
</feature>
<evidence type="ECO:0000313" key="10">
    <source>
        <dbReference type="Proteomes" id="UP000225277"/>
    </source>
</evidence>
<dbReference type="Proteomes" id="UP000225277">
    <property type="component" value="Unassembled WGS sequence"/>
</dbReference>
<dbReference type="RefSeq" id="XP_023626650.1">
    <property type="nucleotide sequence ID" value="XM_023770882.1"/>
</dbReference>
<name>A0A2D3V2R7_9PEZI</name>
<keyword evidence="3 6" id="KW-0812">Transmembrane</keyword>
<keyword evidence="5 6" id="KW-0472">Membrane</keyword>
<dbReference type="Gene3D" id="1.20.1250.20">
    <property type="entry name" value="MFS general substrate transporter like domains"/>
    <property type="match status" value="1"/>
</dbReference>
<comment type="similarity">
    <text evidence="2">Belongs to the major facilitator superfamily. Sugar transporter (TC 2.A.1.1) family.</text>
</comment>
<evidence type="ECO:0000256" key="3">
    <source>
        <dbReference type="ARBA" id="ARBA00022692"/>
    </source>
</evidence>
<dbReference type="InterPro" id="IPR050360">
    <property type="entry name" value="MFS_Sugar_Transporters"/>
</dbReference>
<evidence type="ECO:0000256" key="6">
    <source>
        <dbReference type="SAM" id="Phobius"/>
    </source>
</evidence>
<dbReference type="PROSITE" id="PS50850">
    <property type="entry name" value="MFS"/>
    <property type="match status" value="1"/>
</dbReference>
<dbReference type="OrthoDB" id="6133115at2759"/>
<accession>A0A2D3V2R7</accession>
<dbReference type="EMBL" id="FJUY01000008">
    <property type="protein sequence ID" value="CZT19760.1"/>
    <property type="molecule type" value="Genomic_DNA"/>
</dbReference>
<dbReference type="PANTHER" id="PTHR48022:SF31">
    <property type="entry name" value="HEXOSE TRANSPORTER"/>
    <property type="match status" value="1"/>
</dbReference>
<organism evidence="9 10">
    <name type="scientific">Ramularia collo-cygni</name>
    <dbReference type="NCBI Taxonomy" id="112498"/>
    <lineage>
        <taxon>Eukaryota</taxon>
        <taxon>Fungi</taxon>
        <taxon>Dikarya</taxon>
        <taxon>Ascomycota</taxon>
        <taxon>Pezizomycotina</taxon>
        <taxon>Dothideomycetes</taxon>
        <taxon>Dothideomycetidae</taxon>
        <taxon>Mycosphaerellales</taxon>
        <taxon>Mycosphaerellaceae</taxon>
        <taxon>Ramularia</taxon>
    </lineage>
</organism>
<dbReference type="GO" id="GO:0005351">
    <property type="term" value="F:carbohydrate:proton symporter activity"/>
    <property type="evidence" value="ECO:0007669"/>
    <property type="project" value="TreeGrafter"/>
</dbReference>
<comment type="subcellular location">
    <subcellularLocation>
        <location evidence="1">Membrane</location>
        <topology evidence="1">Multi-pass membrane protein</topology>
    </subcellularLocation>
</comment>
<feature type="signal peptide" evidence="7">
    <location>
        <begin position="1"/>
        <end position="37"/>
    </location>
</feature>
<dbReference type="GeneID" id="35600769"/>
<keyword evidence="7" id="KW-0732">Signal</keyword>
<gene>
    <name evidence="9" type="ORF">RCC_05615</name>
</gene>
<feature type="transmembrane region" description="Helical" evidence="6">
    <location>
        <begin position="94"/>
        <end position="112"/>
    </location>
</feature>
<dbReference type="GO" id="GO:0016020">
    <property type="term" value="C:membrane"/>
    <property type="evidence" value="ECO:0007669"/>
    <property type="project" value="UniProtKB-SubCell"/>
</dbReference>
<feature type="transmembrane region" description="Helical" evidence="6">
    <location>
        <begin position="62"/>
        <end position="82"/>
    </location>
</feature>
<evidence type="ECO:0000259" key="8">
    <source>
        <dbReference type="PROSITE" id="PS50850"/>
    </source>
</evidence>
<dbReference type="InterPro" id="IPR020846">
    <property type="entry name" value="MFS_dom"/>
</dbReference>
<feature type="domain" description="Major facilitator superfamily (MFS) profile" evidence="8">
    <location>
        <begin position="26"/>
        <end position="149"/>
    </location>
</feature>